<dbReference type="GO" id="GO:0016787">
    <property type="term" value="F:hydrolase activity"/>
    <property type="evidence" value="ECO:0007669"/>
    <property type="project" value="UniProtKB-KW"/>
</dbReference>
<dbReference type="AlphaFoldDB" id="A0A075WIY8"/>
<dbReference type="HOGENOM" id="CLU_056776_1_2_2"/>
<dbReference type="EMBL" id="CP006577">
    <property type="protein sequence ID" value="AIG99199.1"/>
    <property type="molecule type" value="Genomic_DNA"/>
</dbReference>
<dbReference type="KEGG" id="afg:AFULGI_00024830"/>
<dbReference type="RefSeq" id="WP_010879700.1">
    <property type="nucleotide sequence ID" value="NZ_CP006577.1"/>
</dbReference>
<dbReference type="PANTHER" id="PTHR42997:SF1">
    <property type="entry name" value="AP-4-A PHOSPHORYLASE"/>
    <property type="match status" value="1"/>
</dbReference>
<reference evidence="4 5" key="1">
    <citation type="submission" date="2013-07" db="EMBL/GenBank/DDBJ databases">
        <title>Genome of Archaeoglobus fulgidus.</title>
        <authorList>
            <person name="Fiebig A."/>
            <person name="Birkeland N.-K."/>
        </authorList>
    </citation>
    <scope>NUCLEOTIDE SEQUENCE [LARGE SCALE GENOMIC DNA]</scope>
    <source>
        <strain evidence="4 5">DSM 8774</strain>
    </source>
</reference>
<organism evidence="4 5">
    <name type="scientific">Archaeoglobus fulgidus DSM 8774</name>
    <dbReference type="NCBI Taxonomy" id="1344584"/>
    <lineage>
        <taxon>Archaea</taxon>
        <taxon>Methanobacteriati</taxon>
        <taxon>Methanobacteriota</taxon>
        <taxon>Archaeoglobi</taxon>
        <taxon>Archaeoglobales</taxon>
        <taxon>Archaeoglobaceae</taxon>
        <taxon>Archaeoglobus</taxon>
    </lineage>
</organism>
<evidence type="ECO:0000256" key="2">
    <source>
        <dbReference type="PROSITE-ProRule" id="PRU00464"/>
    </source>
</evidence>
<sequence>MERIFAPWRIRYVLAPKPKECVFCTAPKENRDRENLILYRGKTCYVIMNRNPYNPGHVMVNPYRHIPSIEDMTEEEIVEAMKLVRLSLKAIREVMNPDGFNVGVNIGKVAGAGIAAHLHIHVVPRWNGDTSFMPVLADVQVIPEALEETYDKLYPAFHKH</sequence>
<dbReference type="GeneID" id="24795960"/>
<dbReference type="GO" id="GO:0000166">
    <property type="term" value="F:nucleotide binding"/>
    <property type="evidence" value="ECO:0007669"/>
    <property type="project" value="UniProtKB-KW"/>
</dbReference>
<feature type="domain" description="HIT" evidence="3">
    <location>
        <begin position="22"/>
        <end position="132"/>
    </location>
</feature>
<dbReference type="SUPFAM" id="SSF54197">
    <property type="entry name" value="HIT-like"/>
    <property type="match status" value="1"/>
</dbReference>
<evidence type="ECO:0000259" key="3">
    <source>
        <dbReference type="PROSITE" id="PS51084"/>
    </source>
</evidence>
<dbReference type="Pfam" id="PF01230">
    <property type="entry name" value="HIT"/>
    <property type="match status" value="1"/>
</dbReference>
<keyword evidence="4" id="KW-0378">Hydrolase</keyword>
<dbReference type="PANTHER" id="PTHR42997">
    <property type="entry name" value="HIT FAMILY HYDROLASE"/>
    <property type="match status" value="1"/>
</dbReference>
<dbReference type="PROSITE" id="PS51084">
    <property type="entry name" value="HIT_2"/>
    <property type="match status" value="1"/>
</dbReference>
<evidence type="ECO:0000313" key="4">
    <source>
        <dbReference type="EMBL" id="AIG99199.1"/>
    </source>
</evidence>
<evidence type="ECO:0000313" key="5">
    <source>
        <dbReference type="Proteomes" id="UP000028501"/>
    </source>
</evidence>
<dbReference type="CDD" id="cd01275">
    <property type="entry name" value="FHIT"/>
    <property type="match status" value="1"/>
</dbReference>
<protein>
    <submittedName>
        <fullName evidence="4">Diadenosine tetraphosphate (Ap4A) hydrolase and other HIT family hydrolase</fullName>
    </submittedName>
</protein>
<dbReference type="InterPro" id="IPR036265">
    <property type="entry name" value="HIT-like_sf"/>
</dbReference>
<dbReference type="Proteomes" id="UP000028501">
    <property type="component" value="Chromosome"/>
</dbReference>
<dbReference type="InterPro" id="IPR011146">
    <property type="entry name" value="HIT-like"/>
</dbReference>
<proteinExistence type="predicted"/>
<accession>A0A075WIY8</accession>
<dbReference type="Gene3D" id="3.30.428.10">
    <property type="entry name" value="HIT-like"/>
    <property type="match status" value="1"/>
</dbReference>
<feature type="short sequence motif" description="Histidine triad motif" evidence="2">
    <location>
        <begin position="117"/>
        <end position="121"/>
    </location>
</feature>
<name>A0A075WIY8_ARCFL</name>
<keyword evidence="1" id="KW-0547">Nucleotide-binding</keyword>
<evidence type="ECO:0000256" key="1">
    <source>
        <dbReference type="ARBA" id="ARBA00022741"/>
    </source>
</evidence>
<dbReference type="InterPro" id="IPR052908">
    <property type="entry name" value="AP-4-A_phosphorylase"/>
</dbReference>
<dbReference type="InterPro" id="IPR039383">
    <property type="entry name" value="FHIT"/>
</dbReference>
<gene>
    <name evidence="4" type="ORF">AFULGI_00024830</name>
</gene>